<dbReference type="InterPro" id="IPR001173">
    <property type="entry name" value="Glyco_trans_2-like"/>
</dbReference>
<sequence length="329" mass="35606">MTGVRVSVALGTHNGARFLEAQLRSILAQTRAVDEIVLSDDASSDGTVELAERLVAEHRGSGGAAPDLVVLRNDPPLGVTANFEQALRSATGDLIALSDQDDIWRADRIERAVEVFDARPGLQLVASGARLVDDQGEPIGATLFGTLGLEGTTLERIRVGAAFEELLKRNLLTGATMMVRRSLVEAASPFPPTWVHDEWLAVVASVIGGIAVIDDELIDYRQHGGNQIGVTALELTGKIGRLRAPRTERNVRLRARAADLARRLPAIASDRADLAEVVADKLVHEQVRSAYPRSRFGRIVPVLREARTGRYGRYGLGAQDILRDLVQPV</sequence>
<dbReference type="Pfam" id="PF00535">
    <property type="entry name" value="Glycos_transf_2"/>
    <property type="match status" value="1"/>
</dbReference>
<evidence type="ECO:0000313" key="3">
    <source>
        <dbReference type="Proteomes" id="UP000832097"/>
    </source>
</evidence>
<dbReference type="RefSeq" id="WP_243556375.1">
    <property type="nucleotide sequence ID" value="NZ_CP094528.1"/>
</dbReference>
<dbReference type="SUPFAM" id="SSF53448">
    <property type="entry name" value="Nucleotide-diphospho-sugar transferases"/>
    <property type="match status" value="1"/>
</dbReference>
<dbReference type="Gene3D" id="3.90.550.10">
    <property type="entry name" value="Spore Coat Polysaccharide Biosynthesis Protein SpsA, Chain A"/>
    <property type="match status" value="1"/>
</dbReference>
<keyword evidence="3" id="KW-1185">Reference proteome</keyword>
<evidence type="ECO:0000313" key="2">
    <source>
        <dbReference type="EMBL" id="UOE44507.1"/>
    </source>
</evidence>
<protein>
    <submittedName>
        <fullName evidence="2">Glycosyltransferase family 2 protein</fullName>
    </submittedName>
</protein>
<dbReference type="CDD" id="cd04196">
    <property type="entry name" value="GT_2_like_d"/>
    <property type="match status" value="1"/>
</dbReference>
<dbReference type="PANTHER" id="PTHR22916:SF3">
    <property type="entry name" value="UDP-GLCNAC:BETAGAL BETA-1,3-N-ACETYLGLUCOSAMINYLTRANSFERASE-LIKE PROTEIN 1"/>
    <property type="match status" value="1"/>
</dbReference>
<dbReference type="InterPro" id="IPR029044">
    <property type="entry name" value="Nucleotide-diphossugar_trans"/>
</dbReference>
<organism evidence="2 3">
    <name type="scientific">Agromyces larvae</name>
    <dbReference type="NCBI Taxonomy" id="2929802"/>
    <lineage>
        <taxon>Bacteria</taxon>
        <taxon>Bacillati</taxon>
        <taxon>Actinomycetota</taxon>
        <taxon>Actinomycetes</taxon>
        <taxon>Micrococcales</taxon>
        <taxon>Microbacteriaceae</taxon>
        <taxon>Agromyces</taxon>
    </lineage>
</organism>
<reference evidence="2 3" key="1">
    <citation type="submission" date="2022-03" db="EMBL/GenBank/DDBJ databases">
        <title>Mucilaginibacter sp. isolated from the gut of Protaetia brevitarsis seulensis larvae.</title>
        <authorList>
            <person name="Won M."/>
            <person name="Kim S.-J."/>
            <person name="Kwon S.-W."/>
        </authorList>
    </citation>
    <scope>NUCLEOTIDE SEQUENCE [LARGE SCALE GENOMIC DNA]</scope>
    <source>
        <strain evidence="2 3">CFWR-12</strain>
    </source>
</reference>
<dbReference type="Proteomes" id="UP000832097">
    <property type="component" value="Chromosome"/>
</dbReference>
<dbReference type="EMBL" id="CP094528">
    <property type="protein sequence ID" value="UOE44507.1"/>
    <property type="molecule type" value="Genomic_DNA"/>
</dbReference>
<proteinExistence type="predicted"/>
<accession>A0ABY4C235</accession>
<name>A0ABY4C235_9MICO</name>
<dbReference type="PANTHER" id="PTHR22916">
    <property type="entry name" value="GLYCOSYLTRANSFERASE"/>
    <property type="match status" value="1"/>
</dbReference>
<feature type="domain" description="Glycosyltransferase 2-like" evidence="1">
    <location>
        <begin position="7"/>
        <end position="121"/>
    </location>
</feature>
<gene>
    <name evidence="2" type="ORF">MTO99_01560</name>
</gene>
<evidence type="ECO:0000259" key="1">
    <source>
        <dbReference type="Pfam" id="PF00535"/>
    </source>
</evidence>